<dbReference type="InterPro" id="IPR000212">
    <property type="entry name" value="DNA_helicase_UvrD/REP"/>
</dbReference>
<feature type="domain" description="UvrD-like helicase ATP-binding" evidence="10">
    <location>
        <begin position="1"/>
        <end position="405"/>
    </location>
</feature>
<comment type="catalytic activity">
    <reaction evidence="8">
        <text>ATP + H2O = ADP + phosphate + H(+)</text>
        <dbReference type="Rhea" id="RHEA:13065"/>
        <dbReference type="ChEBI" id="CHEBI:15377"/>
        <dbReference type="ChEBI" id="CHEBI:15378"/>
        <dbReference type="ChEBI" id="CHEBI:30616"/>
        <dbReference type="ChEBI" id="CHEBI:43474"/>
        <dbReference type="ChEBI" id="CHEBI:456216"/>
        <dbReference type="EC" id="5.6.2.4"/>
    </reaction>
</comment>
<dbReference type="EC" id="5.6.2.4" evidence="7"/>
<evidence type="ECO:0000256" key="3">
    <source>
        <dbReference type="ARBA" id="ARBA00022806"/>
    </source>
</evidence>
<evidence type="ECO:0000313" key="12">
    <source>
        <dbReference type="Proteomes" id="UP000028486"/>
    </source>
</evidence>
<dbReference type="RefSeq" id="WP_038453251.1">
    <property type="nucleotide sequence ID" value="NZ_CP009043.1"/>
</dbReference>
<dbReference type="InterPro" id="IPR014016">
    <property type="entry name" value="UvrD-like_ATP-bd"/>
</dbReference>
<dbReference type="GO" id="GO:0004527">
    <property type="term" value="F:exonuclease activity"/>
    <property type="evidence" value="ECO:0007669"/>
    <property type="project" value="UniProtKB-KW"/>
</dbReference>
<keyword evidence="4 9" id="KW-0067">ATP-binding</keyword>
<keyword evidence="5" id="KW-0413">Isomerase</keyword>
<name>A0A076F8G3_9BACT</name>
<keyword evidence="11" id="KW-0540">Nuclease</keyword>
<dbReference type="PROSITE" id="PS51198">
    <property type="entry name" value="UVRD_HELICASE_ATP_BIND"/>
    <property type="match status" value="1"/>
</dbReference>
<evidence type="ECO:0000259" key="10">
    <source>
        <dbReference type="PROSITE" id="PS51198"/>
    </source>
</evidence>
<dbReference type="Pfam" id="PF00580">
    <property type="entry name" value="UvrD-helicase"/>
    <property type="match status" value="1"/>
</dbReference>
<dbReference type="STRING" id="1244531.CIG2463D_0446"/>
<dbReference type="PANTHER" id="PTHR11070:SF67">
    <property type="entry name" value="DNA 3'-5' HELICASE"/>
    <property type="match status" value="1"/>
</dbReference>
<dbReference type="GO" id="GO:0043138">
    <property type="term" value="F:3'-5' DNA helicase activity"/>
    <property type="evidence" value="ECO:0007669"/>
    <property type="project" value="UniProtKB-EC"/>
</dbReference>
<dbReference type="EMBL" id="CP009043">
    <property type="protein sequence ID" value="AII14311.1"/>
    <property type="molecule type" value="Genomic_DNA"/>
</dbReference>
<dbReference type="HOGENOM" id="CLU_010638_1_0_7"/>
<dbReference type="SUPFAM" id="SSF52540">
    <property type="entry name" value="P-loop containing nucleoside triphosphate hydrolases"/>
    <property type="match status" value="1"/>
</dbReference>
<keyword evidence="11" id="KW-0269">Exonuclease</keyword>
<accession>A0A076F8G3</accession>
<proteinExistence type="predicted"/>
<dbReference type="NCBIfam" id="NF010487">
    <property type="entry name" value="PRK13909.1-4"/>
    <property type="match status" value="1"/>
</dbReference>
<dbReference type="AlphaFoldDB" id="A0A076F8G3"/>
<evidence type="ECO:0000256" key="4">
    <source>
        <dbReference type="ARBA" id="ARBA00022840"/>
    </source>
</evidence>
<evidence type="ECO:0000256" key="5">
    <source>
        <dbReference type="ARBA" id="ARBA00023235"/>
    </source>
</evidence>
<evidence type="ECO:0000256" key="1">
    <source>
        <dbReference type="ARBA" id="ARBA00022741"/>
    </source>
</evidence>
<dbReference type="KEGG" id="caj:CIG1485E_0445"/>
<evidence type="ECO:0000256" key="6">
    <source>
        <dbReference type="ARBA" id="ARBA00034617"/>
    </source>
</evidence>
<comment type="catalytic activity">
    <reaction evidence="6">
        <text>Couples ATP hydrolysis with the unwinding of duplex DNA by translocating in the 3'-5' direction.</text>
        <dbReference type="EC" id="5.6.2.4"/>
    </reaction>
</comment>
<dbReference type="GO" id="GO:0016887">
    <property type="term" value="F:ATP hydrolysis activity"/>
    <property type="evidence" value="ECO:0007669"/>
    <property type="project" value="RHEA"/>
</dbReference>
<dbReference type="Proteomes" id="UP000028486">
    <property type="component" value="Chromosome"/>
</dbReference>
<dbReference type="GO" id="GO:0005524">
    <property type="term" value="F:ATP binding"/>
    <property type="evidence" value="ECO:0007669"/>
    <property type="project" value="UniProtKB-UniRule"/>
</dbReference>
<dbReference type="GO" id="GO:0000725">
    <property type="term" value="P:recombinational repair"/>
    <property type="evidence" value="ECO:0007669"/>
    <property type="project" value="TreeGrafter"/>
</dbReference>
<evidence type="ECO:0000256" key="8">
    <source>
        <dbReference type="ARBA" id="ARBA00048988"/>
    </source>
</evidence>
<gene>
    <name evidence="11" type="primary">addA</name>
    <name evidence="11" type="ORF">CIG1485E_0445</name>
</gene>
<protein>
    <recommendedName>
        <fullName evidence="7">DNA 3'-5' helicase</fullName>
        <ecNumber evidence="7">5.6.2.4</ecNumber>
    </recommendedName>
</protein>
<dbReference type="PANTHER" id="PTHR11070">
    <property type="entry name" value="UVRD / RECB / PCRA DNA HELICASE FAMILY MEMBER"/>
    <property type="match status" value="1"/>
</dbReference>
<dbReference type="InterPro" id="IPR014017">
    <property type="entry name" value="DNA_helicase_UvrD-like_C"/>
</dbReference>
<evidence type="ECO:0000313" key="11">
    <source>
        <dbReference type="EMBL" id="AII14311.1"/>
    </source>
</evidence>
<organism evidence="11 12">
    <name type="scientific">Campylobacter iguaniorum</name>
    <dbReference type="NCBI Taxonomy" id="1244531"/>
    <lineage>
        <taxon>Bacteria</taxon>
        <taxon>Pseudomonadati</taxon>
        <taxon>Campylobacterota</taxon>
        <taxon>Epsilonproteobacteria</taxon>
        <taxon>Campylobacterales</taxon>
        <taxon>Campylobacteraceae</taxon>
        <taxon>Campylobacter</taxon>
    </lineage>
</organism>
<dbReference type="Gene3D" id="3.40.50.300">
    <property type="entry name" value="P-loop containing nucleotide triphosphate hydrolases"/>
    <property type="match status" value="4"/>
</dbReference>
<sequence length="932" mass="106807">MSFEPFLALEASAGSGKTFMLSVRYVALVLQGNDISKILALTFTKKAANEMKERIIKTFCELETSAGELNELSKMLGLEREQIIALRDKYKANFLRSELKILTFDAFFGMILKLFSLNLGLMPDYESGANIDNEVKNRFLKNLLKYDLLSSVAYYMQATNESKTAFFATLKMLYESLDDPSYTECKMPFDVQVLAKYETLSRYALTLSKDKNYQANFSETKLAELVKKPLINDFPNKKYFSVVDAKFIELRDELIRALKEYYANLEKFKINQFFKFISFYEDSRFGTIAEKNRLDFVDVTRLVKRLLSKAIDKEMLYFRLDGRIKHILIDEFQDTNVVQYKILLPLIEETLSGDGQNGIGSFFYVGDIKQSIYFFRGGKKELFSKLKYDFKQIKFDNLKINYRSDKAIVNFVNETFKEKFGADENGNFAYKAQLPNSNSEGFVGIYEFEINGKDNKETKFDNFLQTLKQRVDFLVSSGVSFEDICILCWKNDNATLIKEFLEKAGIPVASGGSNLLINSAKVRLITEFTRFCLFGDKIYSQSINELLGHCPPKLELKIDDSLEAIFKFIAKYLRIDPFDKNLLKLYEISSNYKNLFDFIFNIDANSTPAPDAKHLGISLMSVHKSKGLQFGHVIVCDTINKGRGDDKPFLMDYDTFEDKLDIKLNDKILSTLGDESYIKLKSRIENLEKENIINELYVALTRAKQSLQILVNSNPNGNSPSFFRAYETSSKIVEYLNLQPIEIGKMDVCKKVESKTDFIPLDSFEPVPKQVVKASSDAPVSKDIDSIYFGLGLHYMLEMLARFDKPSLELSKTALINKFGGILSGEAINEICQRVLNLINNQDFQAIIKGKKLFKEQDIGFEGNIKRLDMLCINEDEMVIIDYKSSKNFILKNQEQMSEYIGILRQIYGEYKISGAIVFILKDGAEILEVMQ</sequence>
<dbReference type="NCBIfam" id="NF010485">
    <property type="entry name" value="PRK13909.1-2"/>
    <property type="match status" value="1"/>
</dbReference>
<feature type="binding site" evidence="9">
    <location>
        <begin position="11"/>
        <end position="18"/>
    </location>
    <ligand>
        <name>ATP</name>
        <dbReference type="ChEBI" id="CHEBI:30616"/>
    </ligand>
</feature>
<dbReference type="Pfam" id="PF13361">
    <property type="entry name" value="UvrD_C"/>
    <property type="match status" value="2"/>
</dbReference>
<dbReference type="GO" id="GO:0005829">
    <property type="term" value="C:cytosol"/>
    <property type="evidence" value="ECO:0007669"/>
    <property type="project" value="TreeGrafter"/>
</dbReference>
<dbReference type="GO" id="GO:0003677">
    <property type="term" value="F:DNA binding"/>
    <property type="evidence" value="ECO:0007669"/>
    <property type="project" value="InterPro"/>
</dbReference>
<dbReference type="InterPro" id="IPR027417">
    <property type="entry name" value="P-loop_NTPase"/>
</dbReference>
<keyword evidence="3 9" id="KW-0347">Helicase</keyword>
<evidence type="ECO:0000256" key="9">
    <source>
        <dbReference type="PROSITE-ProRule" id="PRU00560"/>
    </source>
</evidence>
<evidence type="ECO:0000256" key="2">
    <source>
        <dbReference type="ARBA" id="ARBA00022801"/>
    </source>
</evidence>
<keyword evidence="2 9" id="KW-0378">Hydrolase</keyword>
<evidence type="ECO:0000256" key="7">
    <source>
        <dbReference type="ARBA" id="ARBA00034808"/>
    </source>
</evidence>
<keyword evidence="12" id="KW-1185">Reference proteome</keyword>
<keyword evidence="1 9" id="KW-0547">Nucleotide-binding</keyword>
<dbReference type="eggNOG" id="COG1074">
    <property type="taxonomic scope" value="Bacteria"/>
</dbReference>
<dbReference type="OrthoDB" id="9810135at2"/>
<reference evidence="12" key="1">
    <citation type="journal article" date="2014" name="Genome Announc.">
        <title>Complete Genome Sequence of Campylobacter iguaniorum Strain 1485ET, Isolated from a Bearded Dragon (Pogona vitticeps).</title>
        <authorList>
            <person name="Gilbert M.J."/>
            <person name="Miller W.G."/>
            <person name="Yee E."/>
            <person name="Kik M."/>
            <person name="Wagenaar J.A."/>
            <person name="Duim B."/>
        </authorList>
    </citation>
    <scope>NUCLEOTIDE SEQUENCE [LARGE SCALE GENOMIC DNA]</scope>
    <source>
        <strain evidence="12">1485E</strain>
    </source>
</reference>